<name>A0A433DFY5_9FUNG</name>
<reference evidence="1 2" key="1">
    <citation type="journal article" date="2018" name="New Phytol.">
        <title>Phylogenomics of Endogonaceae and evolution of mycorrhizas within Mucoromycota.</title>
        <authorList>
            <person name="Chang Y."/>
            <person name="Desiro A."/>
            <person name="Na H."/>
            <person name="Sandor L."/>
            <person name="Lipzen A."/>
            <person name="Clum A."/>
            <person name="Barry K."/>
            <person name="Grigoriev I.V."/>
            <person name="Martin F.M."/>
            <person name="Stajich J.E."/>
            <person name="Smith M.E."/>
            <person name="Bonito G."/>
            <person name="Spatafora J.W."/>
        </authorList>
    </citation>
    <scope>NUCLEOTIDE SEQUENCE [LARGE SCALE GENOMIC DNA]</scope>
    <source>
        <strain evidence="1 2">GMNB39</strain>
    </source>
</reference>
<evidence type="ECO:0000313" key="1">
    <source>
        <dbReference type="EMBL" id="RUP49748.1"/>
    </source>
</evidence>
<feature type="non-terminal residue" evidence="1">
    <location>
        <position position="245"/>
    </location>
</feature>
<protein>
    <submittedName>
        <fullName evidence="1">Tyrosine phosphatase family-domain-containing protein</fullName>
    </submittedName>
</protein>
<gene>
    <name evidence="1" type="ORF">BC936DRAFT_141620</name>
</gene>
<dbReference type="InterPro" id="IPR004861">
    <property type="entry name" value="Siw14-like"/>
</dbReference>
<dbReference type="OrthoDB" id="6375174at2759"/>
<organism evidence="1 2">
    <name type="scientific">Jimgerdemannia flammicorona</name>
    <dbReference type="NCBI Taxonomy" id="994334"/>
    <lineage>
        <taxon>Eukaryota</taxon>
        <taxon>Fungi</taxon>
        <taxon>Fungi incertae sedis</taxon>
        <taxon>Mucoromycota</taxon>
        <taxon>Mucoromycotina</taxon>
        <taxon>Endogonomycetes</taxon>
        <taxon>Endogonales</taxon>
        <taxon>Endogonaceae</taxon>
        <taxon>Jimgerdemannia</taxon>
    </lineage>
</organism>
<keyword evidence="2" id="KW-1185">Reference proteome</keyword>
<dbReference type="EMBL" id="RBNI01002012">
    <property type="protein sequence ID" value="RUP49748.1"/>
    <property type="molecule type" value="Genomic_DNA"/>
</dbReference>
<accession>A0A433DFY5</accession>
<dbReference type="PANTHER" id="PTHR31126:SF14">
    <property type="entry name" value="TYROSINE-PROTEIN PHOSPHATASE OCA6-RELATED"/>
    <property type="match status" value="1"/>
</dbReference>
<dbReference type="PANTHER" id="PTHR31126">
    <property type="entry name" value="TYROSINE-PROTEIN PHOSPHATASE"/>
    <property type="match status" value="1"/>
</dbReference>
<dbReference type="InterPro" id="IPR029021">
    <property type="entry name" value="Prot-tyrosine_phosphatase-like"/>
</dbReference>
<comment type="caution">
    <text evidence="1">The sequence shown here is derived from an EMBL/GenBank/DDBJ whole genome shotgun (WGS) entry which is preliminary data.</text>
</comment>
<dbReference type="GO" id="GO:0016791">
    <property type="term" value="F:phosphatase activity"/>
    <property type="evidence" value="ECO:0007669"/>
    <property type="project" value="TreeGrafter"/>
</dbReference>
<evidence type="ECO:0000313" key="2">
    <source>
        <dbReference type="Proteomes" id="UP000268093"/>
    </source>
</evidence>
<proteinExistence type="predicted"/>
<dbReference type="Gene3D" id="3.90.190.10">
    <property type="entry name" value="Protein tyrosine phosphatase superfamily"/>
    <property type="match status" value="1"/>
</dbReference>
<dbReference type="SUPFAM" id="SSF52799">
    <property type="entry name" value="(Phosphotyrosine protein) phosphatases II"/>
    <property type="match status" value="1"/>
</dbReference>
<dbReference type="Proteomes" id="UP000268093">
    <property type="component" value="Unassembled WGS sequence"/>
</dbReference>
<dbReference type="Pfam" id="PF03162">
    <property type="entry name" value="Y_phosphatase2"/>
    <property type="match status" value="1"/>
</dbReference>
<sequence length="245" mass="26936">MSPLRTLPPLIPPFRFGTVEDRLYRGAYPKSRNLRFLKRLKLKTLLSLVPDSPNTDADIRDFCAQQGIRLIHLKVGKMKENNIPLSYGQTVQALQIIIDAVNLPVYVHCLDGADVTGLVVACLRRVQMWNVMSAMIATSLAPINPDNIPIDPLSCLPLSFLRASNVSSDATGFVERFTGTSVDVITVPREIPPWLWGGSVTFRRHPMQLRFKFLNPEIVSEEEREARERGASGALGGSGAGGSGA</sequence>